<feature type="region of interest" description="Disordered" evidence="1">
    <location>
        <begin position="1"/>
        <end position="30"/>
    </location>
</feature>
<protein>
    <submittedName>
        <fullName evidence="2">Uncharacterized protein</fullName>
    </submittedName>
</protein>
<reference evidence="2" key="1">
    <citation type="submission" date="2014-09" db="EMBL/GenBank/DDBJ databases">
        <authorList>
            <person name="Magalhaes I.L.F."/>
            <person name="Oliveira U."/>
            <person name="Santos F.R."/>
            <person name="Vidigal T.H.D.A."/>
            <person name="Brescovit A.D."/>
            <person name="Santos A.J."/>
        </authorList>
    </citation>
    <scope>NUCLEOTIDE SEQUENCE</scope>
    <source>
        <tissue evidence="2">Shoot tissue taken approximately 20 cm above the soil surface</tissue>
    </source>
</reference>
<dbReference type="EMBL" id="GBRH01252196">
    <property type="protein sequence ID" value="JAD45699.1"/>
    <property type="molecule type" value="Transcribed_RNA"/>
</dbReference>
<accession>A0A0A9A223</accession>
<evidence type="ECO:0000313" key="2">
    <source>
        <dbReference type="EMBL" id="JAD45699.1"/>
    </source>
</evidence>
<reference evidence="2" key="2">
    <citation type="journal article" date="2015" name="Data Brief">
        <title>Shoot transcriptome of the giant reed, Arundo donax.</title>
        <authorList>
            <person name="Barrero R.A."/>
            <person name="Guerrero F.D."/>
            <person name="Moolhuijzen P."/>
            <person name="Goolsby J.A."/>
            <person name="Tidwell J."/>
            <person name="Bellgard S.E."/>
            <person name="Bellgard M.I."/>
        </authorList>
    </citation>
    <scope>NUCLEOTIDE SEQUENCE</scope>
    <source>
        <tissue evidence="2">Shoot tissue taken approximately 20 cm above the soil surface</tissue>
    </source>
</reference>
<sequence length="30" mass="3197">MTRALGVGSRQPPASSSLSLPPPRLYSLEK</sequence>
<dbReference type="AlphaFoldDB" id="A0A0A9A223"/>
<proteinExistence type="predicted"/>
<organism evidence="2">
    <name type="scientific">Arundo donax</name>
    <name type="common">Giant reed</name>
    <name type="synonym">Donax arundinaceus</name>
    <dbReference type="NCBI Taxonomy" id="35708"/>
    <lineage>
        <taxon>Eukaryota</taxon>
        <taxon>Viridiplantae</taxon>
        <taxon>Streptophyta</taxon>
        <taxon>Embryophyta</taxon>
        <taxon>Tracheophyta</taxon>
        <taxon>Spermatophyta</taxon>
        <taxon>Magnoliopsida</taxon>
        <taxon>Liliopsida</taxon>
        <taxon>Poales</taxon>
        <taxon>Poaceae</taxon>
        <taxon>PACMAD clade</taxon>
        <taxon>Arundinoideae</taxon>
        <taxon>Arundineae</taxon>
        <taxon>Arundo</taxon>
    </lineage>
</organism>
<evidence type="ECO:0000256" key="1">
    <source>
        <dbReference type="SAM" id="MobiDB-lite"/>
    </source>
</evidence>
<name>A0A0A9A223_ARUDO</name>